<name>A0A0E0GFN2_ORYNI</name>
<accession>A0A0E0GFN2</accession>
<feature type="region of interest" description="Disordered" evidence="1">
    <location>
        <begin position="1"/>
        <end position="69"/>
    </location>
</feature>
<reference evidence="2" key="2">
    <citation type="submission" date="2018-04" db="EMBL/GenBank/DDBJ databases">
        <title>OnivRS2 (Oryza nivara Reference Sequence Version 2).</title>
        <authorList>
            <person name="Zhang J."/>
            <person name="Kudrna D."/>
            <person name="Lee S."/>
            <person name="Talag J."/>
            <person name="Rajasekar S."/>
            <person name="Welchert J."/>
            <person name="Hsing Y.-I."/>
            <person name="Wing R.A."/>
        </authorList>
    </citation>
    <scope>NUCLEOTIDE SEQUENCE [LARGE SCALE GENOMIC DNA]</scope>
    <source>
        <strain evidence="2">SL10</strain>
    </source>
</reference>
<evidence type="ECO:0000313" key="2">
    <source>
        <dbReference type="EnsemblPlants" id="ONIVA03G00510.1"/>
    </source>
</evidence>
<evidence type="ECO:0000313" key="3">
    <source>
        <dbReference type="Proteomes" id="UP000006591"/>
    </source>
</evidence>
<dbReference type="AlphaFoldDB" id="A0A0E0GFN2"/>
<keyword evidence="3" id="KW-1185">Reference proteome</keyword>
<dbReference type="HOGENOM" id="CLU_167155_0_0_1"/>
<dbReference type="Proteomes" id="UP000006591">
    <property type="component" value="Chromosome 3"/>
</dbReference>
<dbReference type="Gramene" id="ONIVA03G00510.1">
    <property type="protein sequence ID" value="ONIVA03G00510.1"/>
    <property type="gene ID" value="ONIVA03G00510"/>
</dbReference>
<organism evidence="2">
    <name type="scientific">Oryza nivara</name>
    <name type="common">Indian wild rice</name>
    <name type="synonym">Oryza sativa f. spontanea</name>
    <dbReference type="NCBI Taxonomy" id="4536"/>
    <lineage>
        <taxon>Eukaryota</taxon>
        <taxon>Viridiplantae</taxon>
        <taxon>Streptophyta</taxon>
        <taxon>Embryophyta</taxon>
        <taxon>Tracheophyta</taxon>
        <taxon>Spermatophyta</taxon>
        <taxon>Magnoliopsida</taxon>
        <taxon>Liliopsida</taxon>
        <taxon>Poales</taxon>
        <taxon>Poaceae</taxon>
        <taxon>BOP clade</taxon>
        <taxon>Oryzoideae</taxon>
        <taxon>Oryzeae</taxon>
        <taxon>Oryzinae</taxon>
        <taxon>Oryza</taxon>
    </lineage>
</organism>
<reference evidence="2" key="1">
    <citation type="submission" date="2015-04" db="UniProtKB">
        <authorList>
            <consortium name="EnsemblPlants"/>
        </authorList>
    </citation>
    <scope>IDENTIFICATION</scope>
    <source>
        <strain evidence="2">SL10</strain>
    </source>
</reference>
<feature type="compositionally biased region" description="Basic and acidic residues" evidence="1">
    <location>
        <begin position="40"/>
        <end position="52"/>
    </location>
</feature>
<protein>
    <submittedName>
        <fullName evidence="2">Uncharacterized protein</fullName>
    </submittedName>
</protein>
<evidence type="ECO:0000256" key="1">
    <source>
        <dbReference type="SAM" id="MobiDB-lite"/>
    </source>
</evidence>
<proteinExistence type="predicted"/>
<dbReference type="EnsemblPlants" id="ONIVA03G00510.1">
    <property type="protein sequence ID" value="ONIVA03G00510.1"/>
    <property type="gene ID" value="ONIVA03G00510"/>
</dbReference>
<sequence length="119" mass="13032">MQPPPHVPRNPHRTPQVAPRVTQRGQIRFAFHDGSSPTIERAEGRSEKKLDTRGGTVGGFPKKSPPPPPVAVRLRSRPVAAASLLSLDQGNHPFDSLIDRLIDWLGLSNNFGSRTEVNS</sequence>